<keyword evidence="3 4" id="KW-0012">Acyltransferase</keyword>
<dbReference type="InterPro" id="IPR016181">
    <property type="entry name" value="Acyl_CoA_acyltransferase"/>
</dbReference>
<sequence length="252" mass="27507">METTWSFPRPDPDADDLVAFGADLAPQTLIAAYAAGYFPMPMSGPLERVRLRRANGGPRIGWFSPQQRGVLRPEALDISHSLAKSTRRYHLSVDADFEAVIAGCADPARRGRWISDEILEAYVRLHRSGLAHSVEVRNGDDELVGGVYGLSLGALFAGESMFHTARDGSKVALVGLTALLMADSEPGTTLIDTQWVTPHLASLGIEEWDRERYLDGLPDLIGATGPDFARWAGDPAGFTELARSRAKRGRHR</sequence>
<evidence type="ECO:0000256" key="4">
    <source>
        <dbReference type="HAMAP-Rule" id="MF_00688"/>
    </source>
</evidence>
<comment type="catalytic activity">
    <reaction evidence="4">
        <text>N-terminal L-lysyl-[protein] + L-leucyl-tRNA(Leu) = N-terminal L-leucyl-L-lysyl-[protein] + tRNA(Leu) + H(+)</text>
        <dbReference type="Rhea" id="RHEA:12340"/>
        <dbReference type="Rhea" id="RHEA-COMP:9613"/>
        <dbReference type="Rhea" id="RHEA-COMP:9622"/>
        <dbReference type="Rhea" id="RHEA-COMP:12670"/>
        <dbReference type="Rhea" id="RHEA-COMP:12671"/>
        <dbReference type="ChEBI" id="CHEBI:15378"/>
        <dbReference type="ChEBI" id="CHEBI:65249"/>
        <dbReference type="ChEBI" id="CHEBI:78442"/>
        <dbReference type="ChEBI" id="CHEBI:78494"/>
        <dbReference type="ChEBI" id="CHEBI:133043"/>
        <dbReference type="EC" id="2.3.2.6"/>
    </reaction>
</comment>
<evidence type="ECO:0000256" key="1">
    <source>
        <dbReference type="ARBA" id="ARBA00022490"/>
    </source>
</evidence>
<dbReference type="EC" id="2.3.2.6" evidence="4"/>
<comment type="similarity">
    <text evidence="4">Belongs to the L/F-transferase family.</text>
</comment>
<dbReference type="PANTHER" id="PTHR30098">
    <property type="entry name" value="LEUCYL/PHENYLALANYL-TRNA--PROTEIN TRANSFERASE"/>
    <property type="match status" value="1"/>
</dbReference>
<dbReference type="PANTHER" id="PTHR30098:SF2">
    <property type="entry name" value="LEUCYL_PHENYLALANYL-TRNA--PROTEIN TRANSFERASE"/>
    <property type="match status" value="1"/>
</dbReference>
<comment type="function">
    <text evidence="4">Functions in the N-end rule pathway of protein degradation where it conjugates Leu, Phe and, less efficiently, Met from aminoacyl-tRNAs to the N-termini of proteins containing an N-terminal arginine or lysine.</text>
</comment>
<keyword evidence="1 4" id="KW-0963">Cytoplasm</keyword>
<dbReference type="NCBIfam" id="TIGR00667">
    <property type="entry name" value="aat"/>
    <property type="match status" value="1"/>
</dbReference>
<evidence type="ECO:0000313" key="6">
    <source>
        <dbReference type="Proteomes" id="UP000727993"/>
    </source>
</evidence>
<dbReference type="InterPro" id="IPR004616">
    <property type="entry name" value="Leu/Phe-tRNA_Trfase"/>
</dbReference>
<gene>
    <name evidence="4" type="primary">aat</name>
    <name evidence="5" type="ORF">IPN02_08835</name>
</gene>
<dbReference type="GO" id="GO:0008914">
    <property type="term" value="F:leucyl-tRNA--protein transferase activity"/>
    <property type="evidence" value="ECO:0007669"/>
    <property type="project" value="UniProtKB-UniRule"/>
</dbReference>
<dbReference type="GO" id="GO:0030163">
    <property type="term" value="P:protein catabolic process"/>
    <property type="evidence" value="ECO:0007669"/>
    <property type="project" value="UniProtKB-UniRule"/>
</dbReference>
<name>A0A936NAZ1_9ACTN</name>
<accession>A0A936NAZ1</accession>
<comment type="catalytic activity">
    <reaction evidence="4">
        <text>N-terminal L-arginyl-[protein] + L-leucyl-tRNA(Leu) = N-terminal L-leucyl-L-arginyl-[protein] + tRNA(Leu) + H(+)</text>
        <dbReference type="Rhea" id="RHEA:50416"/>
        <dbReference type="Rhea" id="RHEA-COMP:9613"/>
        <dbReference type="Rhea" id="RHEA-COMP:9622"/>
        <dbReference type="Rhea" id="RHEA-COMP:12672"/>
        <dbReference type="Rhea" id="RHEA-COMP:12673"/>
        <dbReference type="ChEBI" id="CHEBI:15378"/>
        <dbReference type="ChEBI" id="CHEBI:64719"/>
        <dbReference type="ChEBI" id="CHEBI:78442"/>
        <dbReference type="ChEBI" id="CHEBI:78494"/>
        <dbReference type="ChEBI" id="CHEBI:133044"/>
        <dbReference type="EC" id="2.3.2.6"/>
    </reaction>
</comment>
<comment type="subcellular location">
    <subcellularLocation>
        <location evidence="4">Cytoplasm</location>
    </subcellularLocation>
</comment>
<dbReference type="AlphaFoldDB" id="A0A936NAZ1"/>
<dbReference type="GO" id="GO:0005737">
    <property type="term" value="C:cytoplasm"/>
    <property type="evidence" value="ECO:0007669"/>
    <property type="project" value="UniProtKB-SubCell"/>
</dbReference>
<dbReference type="Proteomes" id="UP000727993">
    <property type="component" value="Unassembled WGS sequence"/>
</dbReference>
<organism evidence="5 6">
    <name type="scientific">Candidatus Neomicrothrix subdominans</name>
    <dbReference type="NCBI Taxonomy" id="2954438"/>
    <lineage>
        <taxon>Bacteria</taxon>
        <taxon>Bacillati</taxon>
        <taxon>Actinomycetota</taxon>
        <taxon>Acidimicrobiia</taxon>
        <taxon>Acidimicrobiales</taxon>
        <taxon>Microthrixaceae</taxon>
        <taxon>Candidatus Neomicrothrix</taxon>
    </lineage>
</organism>
<keyword evidence="2 4" id="KW-0808">Transferase</keyword>
<dbReference type="Gene3D" id="3.30.70.3550">
    <property type="entry name" value="Leucyl/phenylalanyl-tRNA-protein transferase, N-terminal domain"/>
    <property type="match status" value="1"/>
</dbReference>
<comment type="caution">
    <text evidence="5">The sequence shown here is derived from an EMBL/GenBank/DDBJ whole genome shotgun (WGS) entry which is preliminary data.</text>
</comment>
<dbReference type="Pfam" id="PF03588">
    <property type="entry name" value="Leu_Phe_trans"/>
    <property type="match status" value="1"/>
</dbReference>
<dbReference type="SUPFAM" id="SSF55729">
    <property type="entry name" value="Acyl-CoA N-acyltransferases (Nat)"/>
    <property type="match status" value="1"/>
</dbReference>
<proteinExistence type="inferred from homology"/>
<protein>
    <recommendedName>
        <fullName evidence="4">Leucyl/phenylalanyl-tRNA--protein transferase</fullName>
        <ecNumber evidence="4">2.3.2.6</ecNumber>
    </recommendedName>
    <alternativeName>
        <fullName evidence="4">L/F-transferase</fullName>
    </alternativeName>
    <alternativeName>
        <fullName evidence="4">Leucyltransferase</fullName>
    </alternativeName>
    <alternativeName>
        <fullName evidence="4">Phenyalanyltransferase</fullName>
    </alternativeName>
</protein>
<reference evidence="5 6" key="1">
    <citation type="submission" date="2020-10" db="EMBL/GenBank/DDBJ databases">
        <title>Connecting structure to function with the recovery of over 1000 high-quality activated sludge metagenome-assembled genomes encoding full-length rRNA genes using long-read sequencing.</title>
        <authorList>
            <person name="Singleton C.M."/>
            <person name="Petriglieri F."/>
            <person name="Kristensen J.M."/>
            <person name="Kirkegaard R.H."/>
            <person name="Michaelsen T.Y."/>
            <person name="Andersen M.H."/>
            <person name="Karst S.M."/>
            <person name="Dueholm M.S."/>
            <person name="Nielsen P.H."/>
            <person name="Albertsen M."/>
        </authorList>
    </citation>
    <scope>NUCLEOTIDE SEQUENCE [LARGE SCALE GENOMIC DNA]</scope>
    <source>
        <strain evidence="5">Lyne_18-Q3-R50-59_MAXAC.006</strain>
    </source>
</reference>
<evidence type="ECO:0000256" key="3">
    <source>
        <dbReference type="ARBA" id="ARBA00023315"/>
    </source>
</evidence>
<dbReference type="InterPro" id="IPR042203">
    <property type="entry name" value="Leu/Phe-tRNA_Trfase_C"/>
</dbReference>
<evidence type="ECO:0000313" key="5">
    <source>
        <dbReference type="EMBL" id="MBK9296927.1"/>
    </source>
</evidence>
<comment type="catalytic activity">
    <reaction evidence="4">
        <text>L-phenylalanyl-tRNA(Phe) + an N-terminal L-alpha-aminoacyl-[protein] = an N-terminal L-phenylalanyl-L-alpha-aminoacyl-[protein] + tRNA(Phe)</text>
        <dbReference type="Rhea" id="RHEA:43632"/>
        <dbReference type="Rhea" id="RHEA-COMP:9668"/>
        <dbReference type="Rhea" id="RHEA-COMP:9699"/>
        <dbReference type="Rhea" id="RHEA-COMP:10636"/>
        <dbReference type="Rhea" id="RHEA-COMP:10637"/>
        <dbReference type="ChEBI" id="CHEBI:78442"/>
        <dbReference type="ChEBI" id="CHEBI:78531"/>
        <dbReference type="ChEBI" id="CHEBI:78597"/>
        <dbReference type="ChEBI" id="CHEBI:83561"/>
        <dbReference type="EC" id="2.3.2.6"/>
    </reaction>
</comment>
<dbReference type="Gene3D" id="3.40.630.70">
    <property type="entry name" value="Leucyl/phenylalanyl-tRNA-protein transferase, C-terminal domain"/>
    <property type="match status" value="1"/>
</dbReference>
<dbReference type="HAMAP" id="MF_00688">
    <property type="entry name" value="Leu_Phe_trans"/>
    <property type="match status" value="1"/>
</dbReference>
<evidence type="ECO:0000256" key="2">
    <source>
        <dbReference type="ARBA" id="ARBA00022679"/>
    </source>
</evidence>
<dbReference type="EMBL" id="JADJZA010000006">
    <property type="protein sequence ID" value="MBK9296927.1"/>
    <property type="molecule type" value="Genomic_DNA"/>
</dbReference>
<dbReference type="InterPro" id="IPR042221">
    <property type="entry name" value="Leu/Phe-tRNA_Trfase_N"/>
</dbReference>